<sequence length="295" mass="33330">MSQADFMSRLVNRDRIRVTMRDGTVHIGAYMTVAGMAFVLVRKPGAWLDETIGPLTADLVESVSVERAWRDIETERWHKARGERFPGAEPLTAMDYEYRLQRMARAIAAEEDPIRRSQLARQFDDLADAIRLGGGKRAWVRAEGAWSLTSNAPPTLSDLWCSDVASPAYMARPRPQDFDPDPAVRRRRLRLPAEVAEDPRSVPNVLRSLVRAGFRARLALAGDPRYRRGVIQIDLRPGRTGRFLAEAKPQGDTTAWDLSWGGNHNTTALRQASSARRLPAYQELKRLIPSERRFS</sequence>
<organism evidence="1 2">
    <name type="scientific">Brevundimonas olei</name>
    <dbReference type="NCBI Taxonomy" id="657642"/>
    <lineage>
        <taxon>Bacteria</taxon>
        <taxon>Pseudomonadati</taxon>
        <taxon>Pseudomonadota</taxon>
        <taxon>Alphaproteobacteria</taxon>
        <taxon>Caulobacterales</taxon>
        <taxon>Caulobacteraceae</taxon>
        <taxon>Brevundimonas</taxon>
    </lineage>
</organism>
<evidence type="ECO:0000313" key="1">
    <source>
        <dbReference type="EMBL" id="WWT56538.1"/>
    </source>
</evidence>
<proteinExistence type="predicted"/>
<protein>
    <submittedName>
        <fullName evidence="1">Uncharacterized protein</fullName>
    </submittedName>
</protein>
<reference evidence="1 2" key="1">
    <citation type="submission" date="2024-02" db="EMBL/GenBank/DDBJ databases">
        <title>Distribution and functional of Brevundimonas-related endobacteria within Verticillium dahliae.</title>
        <authorList>
            <person name="Zeng H."/>
        </authorList>
    </citation>
    <scope>NUCLEOTIDE SEQUENCE [LARGE SCALE GENOMIC DNA]</scope>
    <source>
        <strain evidence="1 2">TRM 44200</strain>
        <plasmid evidence="1 2">unnamed</plasmid>
    </source>
</reference>
<name>A0ABZ2IHY0_9CAUL</name>
<gene>
    <name evidence="1" type="ORF">V8J38_16660</name>
</gene>
<geneLocation type="plasmid" evidence="1 2">
    <name>unnamed</name>
</geneLocation>
<keyword evidence="1" id="KW-0614">Plasmid</keyword>
<evidence type="ECO:0000313" key="2">
    <source>
        <dbReference type="Proteomes" id="UP001363460"/>
    </source>
</evidence>
<dbReference type="RefSeq" id="WP_338578691.1">
    <property type="nucleotide sequence ID" value="NZ_CP146370.1"/>
</dbReference>
<dbReference type="Proteomes" id="UP001363460">
    <property type="component" value="Plasmid unnamed"/>
</dbReference>
<accession>A0ABZ2IHY0</accession>
<dbReference type="EMBL" id="CP146370">
    <property type="protein sequence ID" value="WWT56538.1"/>
    <property type="molecule type" value="Genomic_DNA"/>
</dbReference>
<keyword evidence="2" id="KW-1185">Reference proteome</keyword>